<dbReference type="GeneID" id="560730"/>
<dbReference type="Gene3D" id="3.40.395.10">
    <property type="entry name" value="Adenoviral Proteinase, Chain A"/>
    <property type="match status" value="1"/>
</dbReference>
<sequence length="247" mass="28750">MFCMFVSFNIVLYRKLAQHVCSDTWDEYSADEIPGIPKQHCSNNCGVFVLMYALYIVMEGHFDFDESDMQVLRHWWCIVLLTNYPLKSDAERKSLRKRMRTQRAEAIDPVPADDYLTTMPPEILRQILLKVITEDGDVAFLRLSLTCRIFKEIVSNAKFREQAHYIWLDSVINWSRFSEDYKKEFRVPYSLTECPECGDIFKDCPPGYVGDGRKGVLRGFYSTIDFPGYCSAECHFNAGGEFPYENI</sequence>
<dbReference type="SUPFAM" id="SSF54001">
    <property type="entry name" value="Cysteine proteinases"/>
    <property type="match status" value="1"/>
</dbReference>
<dbReference type="InterPro" id="IPR036047">
    <property type="entry name" value="F-box-like_dom_sf"/>
</dbReference>
<protein>
    <submittedName>
        <fullName evidence="4 5">Uncharacterized protein si:ch211-238e22.4 isoform X1</fullName>
    </submittedName>
</protein>
<evidence type="ECO:0000259" key="2">
    <source>
        <dbReference type="Pfam" id="PF18866"/>
    </source>
</evidence>
<dbReference type="InterPro" id="IPR038765">
    <property type="entry name" value="Papain-like_cys_pep_sf"/>
</dbReference>
<dbReference type="InterPro" id="IPR041300">
    <property type="entry name" value="CxC7"/>
</dbReference>
<dbReference type="RefSeq" id="XP_068076552.1">
    <property type="nucleotide sequence ID" value="XM_068220451.1"/>
</dbReference>
<reference evidence="3" key="1">
    <citation type="journal article" date="2013" name="Nature">
        <title>The zebrafish reference genome sequence and its relationship to the human genome.</title>
        <authorList>
            <consortium name="Genome Reference Consortium Zebrafish"/>
            <person name="Howe K."/>
            <person name="Clark M.D."/>
            <person name="Torroja C.F."/>
            <person name="Torrance J."/>
            <person name="Berthelot C."/>
            <person name="Muffato M."/>
            <person name="Collins J.E."/>
            <person name="Humphray S."/>
            <person name="McLaren K."/>
            <person name="Matthews L."/>
            <person name="McLaren S."/>
            <person name="Sealy I."/>
            <person name="Caccamo M."/>
            <person name="Churcher C."/>
            <person name="Scott C."/>
            <person name="Barrett J.C."/>
            <person name="Koch R."/>
            <person name="Rauch G.J."/>
            <person name="White S."/>
            <person name="Chow W."/>
            <person name="Kilian B."/>
            <person name="Quintais L.T."/>
            <person name="Guerra-Assuncao J.A."/>
            <person name="Zhou Y."/>
            <person name="Gu Y."/>
            <person name="Yen J."/>
            <person name="Vogel J.H."/>
            <person name="Eyre T."/>
            <person name="Redmond S."/>
            <person name="Banerjee R."/>
            <person name="Chi J."/>
            <person name="Fu B."/>
            <person name="Langley E."/>
            <person name="Maguire S.F."/>
            <person name="Laird G.K."/>
            <person name="Lloyd D."/>
            <person name="Kenyon E."/>
            <person name="Donaldson S."/>
            <person name="Sehra H."/>
            <person name="Almeida-King J."/>
            <person name="Loveland J."/>
            <person name="Trevanion S."/>
            <person name="Jones M."/>
            <person name="Quail M."/>
            <person name="Willey D."/>
            <person name="Hunt A."/>
            <person name="Burton J."/>
            <person name="Sims S."/>
            <person name="McLay K."/>
            <person name="Plumb B."/>
            <person name="Davis J."/>
            <person name="Clee C."/>
            <person name="Oliver K."/>
            <person name="Clark R."/>
            <person name="Riddle C."/>
            <person name="Elliot D."/>
            <person name="Eliott D."/>
            <person name="Threadgold G."/>
            <person name="Harden G."/>
            <person name="Ware D."/>
            <person name="Begum S."/>
            <person name="Mortimore B."/>
            <person name="Mortimer B."/>
            <person name="Kerry G."/>
            <person name="Heath P."/>
            <person name="Phillimore B."/>
            <person name="Tracey A."/>
            <person name="Corby N."/>
            <person name="Dunn M."/>
            <person name="Johnson C."/>
            <person name="Wood J."/>
            <person name="Clark S."/>
            <person name="Pelan S."/>
            <person name="Griffiths G."/>
            <person name="Smith M."/>
            <person name="Glithero R."/>
            <person name="Howden P."/>
            <person name="Barker N."/>
            <person name="Lloyd C."/>
            <person name="Stevens C."/>
            <person name="Harley J."/>
            <person name="Holt K."/>
            <person name="Panagiotidis G."/>
            <person name="Lovell J."/>
            <person name="Beasley H."/>
            <person name="Henderson C."/>
            <person name="Gordon D."/>
            <person name="Auger K."/>
            <person name="Wright D."/>
            <person name="Collins J."/>
            <person name="Raisen C."/>
            <person name="Dyer L."/>
            <person name="Leung K."/>
            <person name="Robertson L."/>
            <person name="Ambridge K."/>
            <person name="Leongamornlert D."/>
            <person name="McGuire S."/>
            <person name="Gilderthorp R."/>
            <person name="Griffiths C."/>
            <person name="Manthravadi D."/>
            <person name="Nichol S."/>
            <person name="Barker G."/>
            <person name="Whitehead S."/>
            <person name="Kay M."/>
            <person name="Brown J."/>
            <person name="Murnane C."/>
            <person name="Gray E."/>
            <person name="Humphries M."/>
            <person name="Sycamore N."/>
            <person name="Barker D."/>
            <person name="Saunders D."/>
            <person name="Wallis J."/>
            <person name="Babbage A."/>
            <person name="Hammond S."/>
            <person name="Mashreghi-Mohammadi M."/>
            <person name="Barr L."/>
            <person name="Martin S."/>
            <person name="Wray P."/>
            <person name="Ellington A."/>
            <person name="Matthews N."/>
            <person name="Ellwood M."/>
            <person name="Woodmansey R."/>
            <person name="Clark G."/>
            <person name="Cooper J."/>
            <person name="Cooper J."/>
            <person name="Tromans A."/>
            <person name="Grafham D."/>
            <person name="Skuce C."/>
            <person name="Pandian R."/>
            <person name="Andrews R."/>
            <person name="Harrison E."/>
            <person name="Kimberley A."/>
            <person name="Garnett J."/>
            <person name="Fosker N."/>
            <person name="Hall R."/>
            <person name="Garner P."/>
            <person name="Kelly D."/>
            <person name="Bird C."/>
            <person name="Palmer S."/>
            <person name="Gehring I."/>
            <person name="Berger A."/>
            <person name="Dooley C.M."/>
            <person name="Ersan-Urun Z."/>
            <person name="Eser C."/>
            <person name="Geiger H."/>
            <person name="Geisler M."/>
            <person name="Karotki L."/>
            <person name="Kirn A."/>
            <person name="Konantz J."/>
            <person name="Konantz M."/>
            <person name="Oberlander M."/>
            <person name="Rudolph-Geiger S."/>
            <person name="Teucke M."/>
            <person name="Lanz C."/>
            <person name="Raddatz G."/>
            <person name="Osoegawa K."/>
            <person name="Zhu B."/>
            <person name="Rapp A."/>
            <person name="Widaa S."/>
            <person name="Langford C."/>
            <person name="Yang F."/>
            <person name="Schuster S.C."/>
            <person name="Carter N.P."/>
            <person name="Harrow J."/>
            <person name="Ning Z."/>
            <person name="Herrero J."/>
            <person name="Searle S.M."/>
            <person name="Enright A."/>
            <person name="Geisler R."/>
            <person name="Plasterk R.H."/>
            <person name="Lee C."/>
            <person name="Westerfield M."/>
            <person name="de Jong P.J."/>
            <person name="Zon L.I."/>
            <person name="Postlethwait J.H."/>
            <person name="Nusslein-Volhard C."/>
            <person name="Hubbard T.J."/>
            <person name="Roest Crollius H."/>
            <person name="Rogers J."/>
            <person name="Stemple D.L."/>
        </authorList>
    </citation>
    <scope>NUCLEOTIDE SEQUENCE [LARGE SCALE GENOMIC DNA]</scope>
    <source>
        <strain evidence="3">Tuebingen</strain>
    </source>
</reference>
<dbReference type="Pfam" id="PF18866">
    <property type="entry name" value="CxC7"/>
    <property type="match status" value="1"/>
</dbReference>
<reference evidence="4 5" key="2">
    <citation type="submission" date="2025-04" db="UniProtKB">
        <authorList>
            <consortium name="RefSeq"/>
        </authorList>
    </citation>
    <scope>IDENTIFICATION</scope>
    <source>
        <strain evidence="4 5">Tuebingen</strain>
    </source>
</reference>
<evidence type="ECO:0000313" key="5">
    <source>
        <dbReference type="RefSeq" id="XP_068076552.1"/>
    </source>
</evidence>
<organism evidence="3 4">
    <name type="scientific">Danio rerio</name>
    <name type="common">Zebrafish</name>
    <name type="synonym">Brachydanio rerio</name>
    <dbReference type="NCBI Taxonomy" id="7955"/>
    <lineage>
        <taxon>Eukaryota</taxon>
        <taxon>Metazoa</taxon>
        <taxon>Chordata</taxon>
        <taxon>Craniata</taxon>
        <taxon>Vertebrata</taxon>
        <taxon>Euteleostomi</taxon>
        <taxon>Actinopterygii</taxon>
        <taxon>Neopterygii</taxon>
        <taxon>Teleostei</taxon>
        <taxon>Ostariophysi</taxon>
        <taxon>Cypriniformes</taxon>
        <taxon>Danionidae</taxon>
        <taxon>Danioninae</taxon>
        <taxon>Danio</taxon>
    </lineage>
</organism>
<evidence type="ECO:0000313" key="7">
    <source>
        <dbReference type="ZFIN" id="ZDB-GENE-041210-346"/>
    </source>
</evidence>
<evidence type="ECO:0000259" key="1">
    <source>
        <dbReference type="Pfam" id="PF00646"/>
    </source>
</evidence>
<evidence type="ECO:0000313" key="6">
    <source>
        <dbReference type="RefSeq" id="XP_068076553.1"/>
    </source>
</evidence>
<name>A0A8M2BJH5_DANRE</name>
<keyword evidence="3" id="KW-1185">Reference proteome</keyword>
<dbReference type="KEGG" id="dre:108179089"/>
<feature type="domain" description="CxC7-like cysteine cluster associated with KDZ transposases" evidence="2">
    <location>
        <begin position="173"/>
        <end position="236"/>
    </location>
</feature>
<dbReference type="SUPFAM" id="SSF81383">
    <property type="entry name" value="F-box domain"/>
    <property type="match status" value="1"/>
</dbReference>
<accession>A0A8M2BJH5</accession>
<dbReference type="ZFIN" id="ZDB-GENE-041210-346">
    <property type="gene designation" value="si:ch211-238e22.2"/>
</dbReference>
<dbReference type="InterPro" id="IPR001810">
    <property type="entry name" value="F-box_dom"/>
</dbReference>
<dbReference type="OrthoDB" id="8951552at2759"/>
<dbReference type="RefSeq" id="XP_068076553.1">
    <property type="nucleotide sequence ID" value="XM_068220452.1"/>
</dbReference>
<gene>
    <name evidence="7" type="primary">si:ch211-238e22.2</name>
    <name evidence="4 5 6" type="synonym">si:ch211-238e22.4</name>
</gene>
<dbReference type="Proteomes" id="UP000000437">
    <property type="component" value="Chromosome 4"/>
</dbReference>
<proteinExistence type="predicted"/>
<evidence type="ECO:0000313" key="4">
    <source>
        <dbReference type="RefSeq" id="XP_005171742.2"/>
    </source>
</evidence>
<dbReference type="Pfam" id="PF00646">
    <property type="entry name" value="F-box"/>
    <property type="match status" value="1"/>
</dbReference>
<dbReference type="AGR" id="ZFIN:ZDB-GENE-030131-3632"/>
<feature type="domain" description="F-box" evidence="1">
    <location>
        <begin position="118"/>
        <end position="160"/>
    </location>
</feature>
<dbReference type="AlphaFoldDB" id="A0A8M2BJH5"/>
<dbReference type="RefSeq" id="XP_005171742.2">
    <property type="nucleotide sequence ID" value="XM_005171685.5"/>
</dbReference>
<evidence type="ECO:0000313" key="3">
    <source>
        <dbReference type="Proteomes" id="UP000000437"/>
    </source>
</evidence>